<comment type="caution">
    <text evidence="2">The sequence shown here is derived from an EMBL/GenBank/DDBJ whole genome shotgun (WGS) entry which is preliminary data.</text>
</comment>
<dbReference type="InterPro" id="IPR032466">
    <property type="entry name" value="Metal_Hydrolase"/>
</dbReference>
<evidence type="ECO:0000313" key="2">
    <source>
        <dbReference type="EMBL" id="GGZ41124.1"/>
    </source>
</evidence>
<dbReference type="Proteomes" id="UP000619457">
    <property type="component" value="Unassembled WGS sequence"/>
</dbReference>
<dbReference type="Pfam" id="PF04909">
    <property type="entry name" value="Amidohydro_2"/>
    <property type="match status" value="1"/>
</dbReference>
<dbReference type="GO" id="GO:0016787">
    <property type="term" value="F:hydrolase activity"/>
    <property type="evidence" value="ECO:0007669"/>
    <property type="project" value="InterPro"/>
</dbReference>
<proteinExistence type="predicted"/>
<dbReference type="InterPro" id="IPR006680">
    <property type="entry name" value="Amidohydro-rel"/>
</dbReference>
<reference evidence="2" key="2">
    <citation type="submission" date="2020-09" db="EMBL/GenBank/DDBJ databases">
        <authorList>
            <person name="Sun Q."/>
            <person name="Kim S."/>
        </authorList>
    </citation>
    <scope>NUCLEOTIDE SEQUENCE</scope>
    <source>
        <strain evidence="2">KCTC 12368</strain>
    </source>
</reference>
<gene>
    <name evidence="2" type="ORF">GCM10007049_38070</name>
</gene>
<organism evidence="2 3">
    <name type="scientific">Echinicola pacifica</name>
    <dbReference type="NCBI Taxonomy" id="346377"/>
    <lineage>
        <taxon>Bacteria</taxon>
        <taxon>Pseudomonadati</taxon>
        <taxon>Bacteroidota</taxon>
        <taxon>Cytophagia</taxon>
        <taxon>Cytophagales</taxon>
        <taxon>Cyclobacteriaceae</taxon>
        <taxon>Echinicola</taxon>
    </lineage>
</organism>
<dbReference type="AlphaFoldDB" id="A0A918UXK8"/>
<keyword evidence="3" id="KW-1185">Reference proteome</keyword>
<dbReference type="EMBL" id="BMWX01000010">
    <property type="protein sequence ID" value="GGZ41124.1"/>
    <property type="molecule type" value="Genomic_DNA"/>
</dbReference>
<dbReference type="PROSITE" id="PS01137">
    <property type="entry name" value="TATD_1"/>
    <property type="match status" value="1"/>
</dbReference>
<reference evidence="2" key="1">
    <citation type="journal article" date="2014" name="Int. J. Syst. Evol. Microbiol.">
        <title>Complete genome sequence of Corynebacterium casei LMG S-19264T (=DSM 44701T), isolated from a smear-ripened cheese.</title>
        <authorList>
            <consortium name="US DOE Joint Genome Institute (JGI-PGF)"/>
            <person name="Walter F."/>
            <person name="Albersmeier A."/>
            <person name="Kalinowski J."/>
            <person name="Ruckert C."/>
        </authorList>
    </citation>
    <scope>NUCLEOTIDE SEQUENCE</scope>
    <source>
        <strain evidence="2">KCTC 12368</strain>
    </source>
</reference>
<dbReference type="Gene3D" id="3.20.20.140">
    <property type="entry name" value="Metal-dependent hydrolases"/>
    <property type="match status" value="1"/>
</dbReference>
<dbReference type="RefSeq" id="WP_018473657.1">
    <property type="nucleotide sequence ID" value="NZ_BMWX01000010.1"/>
</dbReference>
<sequence length="328" mass="38304">MIRPFIDAHVHLNSLSEEKMKLAERYNAGFLSINTQIPHFDSVEKQGETARAIEEKYPGRVRFITSFDAEGMHEDGWAQKAIHQIQKGLDNGAAGVKIWKNIGMDVKDAQGNYIMIDDLRLKPVLDFLEQNQILLIGHQGEPKNCWLPLEEMTVNSDRDYFSKHPQYHMHLHPECPSYQRQMEARDAILQRHPKLRFVGLHLLSMEWSIEEVAQRMDRYPQLLTDLAERVCHLQLQAQTNWEDVREFMIKYQDRIMYGTDLIDDGSMPAVEVAQRFKHLWEFHWAFFAGKEELEAPEFSGTFKGLDLPDSVLEKIFYSNAKEVYGFTF</sequence>
<accession>A0A918UXK8</accession>
<evidence type="ECO:0000313" key="3">
    <source>
        <dbReference type="Proteomes" id="UP000619457"/>
    </source>
</evidence>
<dbReference type="InterPro" id="IPR018228">
    <property type="entry name" value="DNase_TatD-rel_CS"/>
</dbReference>
<evidence type="ECO:0000259" key="1">
    <source>
        <dbReference type="Pfam" id="PF04909"/>
    </source>
</evidence>
<name>A0A918UXK8_9BACT</name>
<feature type="domain" description="Amidohydrolase-related" evidence="1">
    <location>
        <begin position="77"/>
        <end position="326"/>
    </location>
</feature>
<protein>
    <recommendedName>
        <fullName evidence="1">Amidohydrolase-related domain-containing protein</fullName>
    </recommendedName>
</protein>
<dbReference type="SUPFAM" id="SSF51556">
    <property type="entry name" value="Metallo-dependent hydrolases"/>
    <property type="match status" value="1"/>
</dbReference>